<feature type="transmembrane region" description="Helical" evidence="1">
    <location>
        <begin position="39"/>
        <end position="59"/>
    </location>
</feature>
<feature type="transmembrane region" description="Helical" evidence="1">
    <location>
        <begin position="115"/>
        <end position="141"/>
    </location>
</feature>
<evidence type="ECO:0000313" key="3">
    <source>
        <dbReference type="Proteomes" id="UP000177126"/>
    </source>
</evidence>
<reference evidence="2 3" key="1">
    <citation type="journal article" date="2016" name="Nat. Commun.">
        <title>Thousands of microbial genomes shed light on interconnected biogeochemical processes in an aquifer system.</title>
        <authorList>
            <person name="Anantharaman K."/>
            <person name="Brown C.T."/>
            <person name="Hug L.A."/>
            <person name="Sharon I."/>
            <person name="Castelle C.J."/>
            <person name="Probst A.J."/>
            <person name="Thomas B.C."/>
            <person name="Singh A."/>
            <person name="Wilkins M.J."/>
            <person name="Karaoz U."/>
            <person name="Brodie E.L."/>
            <person name="Williams K.H."/>
            <person name="Hubbard S.S."/>
            <person name="Banfield J.F."/>
        </authorList>
    </citation>
    <scope>NUCLEOTIDE SEQUENCE [LARGE SCALE GENOMIC DNA]</scope>
</reference>
<gene>
    <name evidence="2" type="ORF">A3B04_01165</name>
</gene>
<sequence>MNTKIIIRSVFGIFILLASFAFWSTLSAALNDGAPWLAMSVWSLFIFLILGMIIGLAYLIESEAIFLYGAALAIILPFLFFMKLNIGAAFVLLAFLFLMLAARQANFEKSLRLKFVLVVILRKGLAPTITGFAILSSLIFYGTPLAQTLGESIIVPRPLFNAIARPLINLALQMSVPVGMDIKSLPPEFKKQEVEFLDKMYVSLNQQIEVAGGSFKKWIPLGVAVSLFFTFKVVGTTLSWLMMFFAWLIFRILLWSGVVRINKVVVEKEVIIV</sequence>
<comment type="caution">
    <text evidence="2">The sequence shown here is derived from an EMBL/GenBank/DDBJ whole genome shotgun (WGS) entry which is preliminary data.</text>
</comment>
<organism evidence="2 3">
    <name type="scientific">Candidatus Portnoybacteria bacterium RIFCSPLOWO2_02_FULL_39_11</name>
    <dbReference type="NCBI Taxonomy" id="1802001"/>
    <lineage>
        <taxon>Bacteria</taxon>
        <taxon>Candidatus Portnoyibacteriota</taxon>
    </lineage>
</organism>
<proteinExistence type="predicted"/>
<keyword evidence="1" id="KW-0472">Membrane</keyword>
<dbReference type="Proteomes" id="UP000177126">
    <property type="component" value="Unassembled WGS sequence"/>
</dbReference>
<evidence type="ECO:0000313" key="2">
    <source>
        <dbReference type="EMBL" id="OGZ40235.1"/>
    </source>
</evidence>
<evidence type="ECO:0000256" key="1">
    <source>
        <dbReference type="SAM" id="Phobius"/>
    </source>
</evidence>
<protein>
    <submittedName>
        <fullName evidence="2">Uncharacterized protein</fullName>
    </submittedName>
</protein>
<feature type="transmembrane region" description="Helical" evidence="1">
    <location>
        <begin position="86"/>
        <end position="103"/>
    </location>
</feature>
<dbReference type="AlphaFoldDB" id="A0A1G2FQ89"/>
<keyword evidence="1" id="KW-1133">Transmembrane helix</keyword>
<feature type="transmembrane region" description="Helical" evidence="1">
    <location>
        <begin position="223"/>
        <end position="250"/>
    </location>
</feature>
<accession>A0A1G2FQ89</accession>
<name>A0A1G2FQ89_9BACT</name>
<feature type="transmembrane region" description="Helical" evidence="1">
    <location>
        <begin position="64"/>
        <end position="80"/>
    </location>
</feature>
<keyword evidence="1" id="KW-0812">Transmembrane</keyword>
<dbReference type="EMBL" id="MHNF01000037">
    <property type="protein sequence ID" value="OGZ40235.1"/>
    <property type="molecule type" value="Genomic_DNA"/>
</dbReference>